<proteinExistence type="predicted"/>
<evidence type="ECO:0000313" key="2">
    <source>
        <dbReference type="EMBL" id="KAJ1132062.1"/>
    </source>
</evidence>
<evidence type="ECO:0000256" key="1">
    <source>
        <dbReference type="SAM" id="MobiDB-lite"/>
    </source>
</evidence>
<name>A0AAV7PY65_PLEWA</name>
<feature type="region of interest" description="Disordered" evidence="1">
    <location>
        <begin position="78"/>
        <end position="98"/>
    </location>
</feature>
<dbReference type="Proteomes" id="UP001066276">
    <property type="component" value="Chromosome 7"/>
</dbReference>
<reference evidence="2" key="1">
    <citation type="journal article" date="2022" name="bioRxiv">
        <title>Sequencing and chromosome-scale assembly of the giantPleurodeles waltlgenome.</title>
        <authorList>
            <person name="Brown T."/>
            <person name="Elewa A."/>
            <person name="Iarovenko S."/>
            <person name="Subramanian E."/>
            <person name="Araus A.J."/>
            <person name="Petzold A."/>
            <person name="Susuki M."/>
            <person name="Suzuki K.-i.T."/>
            <person name="Hayashi T."/>
            <person name="Toyoda A."/>
            <person name="Oliveira C."/>
            <person name="Osipova E."/>
            <person name="Leigh N.D."/>
            <person name="Simon A."/>
            <person name="Yun M.H."/>
        </authorList>
    </citation>
    <scope>NUCLEOTIDE SEQUENCE</scope>
    <source>
        <strain evidence="2">20211129_DDA</strain>
        <tissue evidence="2">Liver</tissue>
    </source>
</reference>
<protein>
    <submittedName>
        <fullName evidence="2">Uncharacterized protein</fullName>
    </submittedName>
</protein>
<dbReference type="AlphaFoldDB" id="A0AAV7PY65"/>
<evidence type="ECO:0000313" key="3">
    <source>
        <dbReference type="Proteomes" id="UP001066276"/>
    </source>
</evidence>
<comment type="caution">
    <text evidence="2">The sequence shown here is derived from an EMBL/GenBank/DDBJ whole genome shotgun (WGS) entry which is preliminary data.</text>
</comment>
<sequence>MCVPPPRPVQGHQGTAAAQQCSRTANRPLCNLGHSRVVDAFAPTPTPAPGGAPTGGAVCEAREYWGRPRSLTVKGVAHRTPLRKQLSGPETPPLTEQTTHSRILVRFCEWSKAPSFHKVPAALSKVCFTTLHKSPVSHNLSFETRQPGCLLGSAWTAAQKSEQCNEFTLALM</sequence>
<organism evidence="2 3">
    <name type="scientific">Pleurodeles waltl</name>
    <name type="common">Iberian ribbed newt</name>
    <dbReference type="NCBI Taxonomy" id="8319"/>
    <lineage>
        <taxon>Eukaryota</taxon>
        <taxon>Metazoa</taxon>
        <taxon>Chordata</taxon>
        <taxon>Craniata</taxon>
        <taxon>Vertebrata</taxon>
        <taxon>Euteleostomi</taxon>
        <taxon>Amphibia</taxon>
        <taxon>Batrachia</taxon>
        <taxon>Caudata</taxon>
        <taxon>Salamandroidea</taxon>
        <taxon>Salamandridae</taxon>
        <taxon>Pleurodelinae</taxon>
        <taxon>Pleurodeles</taxon>
    </lineage>
</organism>
<feature type="region of interest" description="Disordered" evidence="1">
    <location>
        <begin position="1"/>
        <end position="20"/>
    </location>
</feature>
<gene>
    <name evidence="2" type="ORF">NDU88_010392</name>
</gene>
<accession>A0AAV7PY65</accession>
<keyword evidence="3" id="KW-1185">Reference proteome</keyword>
<dbReference type="EMBL" id="JANPWB010000011">
    <property type="protein sequence ID" value="KAJ1132062.1"/>
    <property type="molecule type" value="Genomic_DNA"/>
</dbReference>